<gene>
    <name evidence="2" type="ORF">TM35_000701070</name>
</gene>
<dbReference type="VEuPathDB" id="TriTrypDB:TM35_000701070"/>
<evidence type="ECO:0000313" key="3">
    <source>
        <dbReference type="Proteomes" id="UP000192257"/>
    </source>
</evidence>
<feature type="compositionally biased region" description="Low complexity" evidence="1">
    <location>
        <begin position="3289"/>
        <end position="3306"/>
    </location>
</feature>
<accession>A0A1X0NG52</accession>
<dbReference type="EMBL" id="NBCO01000070">
    <property type="protein sequence ID" value="ORC83443.1"/>
    <property type="molecule type" value="Genomic_DNA"/>
</dbReference>
<feature type="compositionally biased region" description="Low complexity" evidence="1">
    <location>
        <begin position="2916"/>
        <end position="2927"/>
    </location>
</feature>
<reference evidence="2 3" key="1">
    <citation type="submission" date="2017-03" db="EMBL/GenBank/DDBJ databases">
        <title>An alternative strategy for trypanosome survival in the mammalian bloodstream revealed through genome and transcriptome analysis of the ubiquitous bovine parasite Trypanosoma (Megatrypanum) theileri.</title>
        <authorList>
            <person name="Kelly S."/>
            <person name="Ivens A."/>
            <person name="Mott A."/>
            <person name="O'Neill E."/>
            <person name="Emms D."/>
            <person name="Macleod O."/>
            <person name="Voorheis P."/>
            <person name="Matthews J."/>
            <person name="Matthews K."/>
            <person name="Carrington M."/>
        </authorList>
    </citation>
    <scope>NUCLEOTIDE SEQUENCE [LARGE SCALE GENOMIC DNA]</scope>
    <source>
        <strain evidence="2">Edinburgh</strain>
    </source>
</reference>
<organism evidence="2 3">
    <name type="scientific">Trypanosoma theileri</name>
    <dbReference type="NCBI Taxonomy" id="67003"/>
    <lineage>
        <taxon>Eukaryota</taxon>
        <taxon>Discoba</taxon>
        <taxon>Euglenozoa</taxon>
        <taxon>Kinetoplastea</taxon>
        <taxon>Metakinetoplastina</taxon>
        <taxon>Trypanosomatida</taxon>
        <taxon>Trypanosomatidae</taxon>
        <taxon>Trypanosoma</taxon>
    </lineage>
</organism>
<sequence length="3440" mass="387525">MFITRYLASFISTFLHGLIKKVNTDSLSVNILRSFIELKDVELDDNVVSYLRAYFSFERGVIGKLRIKVPWTNLYSKQCEVSLEDVLLVFTTTSSSSLPSDHNHNHHHDDDDNNDDDEKEKEMIRVKEKIVELLEGFGPKPVIDASRDYYPVFGRLKGLILRNTTIIIKNCRVRYVQVGDNYNSATIRLNKLTCTSVSVSGKPVFITKDSNEYHRAINVEDVSLTIASNDCRKSLHNFRSIKTIGDFKKKVNDDIEMELGSYGYTLKPSSLELHCVIHNENSTLSFGSYAMLNCNEVHLCPSKVKTLLAITREILSLRAEIDIYSKIRPKERPNSTNKETSRTWWKYIFNRVLLNIPRLKKRGKFDWNLYQEWKLLCEEYYKYHLFSLGAPWTSEEVIDSKRVKKAIHSLSIESLIQLRQQAKYTLEQFNLFGKIFPRYYGDTLYDKNMEYKVAAVEVLKGTINVSYIPTNVSIGIKIPKLLVILEDKNIVVRIWFNVFNLMLTYSSTTTLRAISSISSIQVSLGSLTRDEWTICHLMGISKVDEGIVFSYLKESINIELSITLSLFKIWYNKLLLEEIICNDSIVKIGNILNTTMSSFGMDTPITLKTKKELRIQKFMMNFGDIEVSMKDLDIVSPLRCSQFFITDLNNSPFIMLTNLTLFYEIGISLVLEKSYISGVLSSFYKLRNMLSDVMLLLNDISKLIKQENSPNKVEALSLLEFKSSSFIIDMLEECNPLQIKEFTLHLKLGKNQLISLNCINMSCDSLLNIGCMNFIMSWDNHKDCHLLGEPLKNSKSDIVIYTSLEQGNVVLDTDFLALLEFLNDLIWVLFFPAKEVTPIFYDKELEIPFLEVIVSFGNISFVVIGESLCTWRSPFILKCNSPNSLIIETKRFSDTRMNVIIKVGNDCSCDVDEYMLMIPSNSNTETLKIVMEWKPPSILDKVNCYTTLKTTIFTTKRFFTFHLPALQEFLYQFNLLGSPLYRLKSIGSRVHFGLRTFHSSVYNVPFWPQKNIINIKIKNNIILYYPWGKISSNSSTEKNNHTHVRSSVPYGRITWIYDGFTKYMSTEICLVAKLPELVVQETYNDIPDVFLKENIILLDIKYNVDYNKNTPKEDITVTIKNTQLPITEIINLQEVKEPHLYIGSNNQILISFKEAFHLILIASAFFSNTSTKTNSSVSVVSHRERLMKVYIAPFVVFSNSFAVAFISWEYINAIFQNEGYMINARGFTFLCDELLQLNEDIGVQALWELFASIRFSGAFLEISGNRQKEEDSMTITKTSNIDGILISIGGIFLHITEERLPLLSEEFATIYAVLSSNIPSLPSRVLSSSSLSEDDVVVSSDINQSSMKVIISEVHFGFTWNSRINELYGMIHSAFLGLTLTSNGATTLNDGSVVLKWFNNLSKSEGIEKGPSILIFENDIETVPIIETFSLTTHIPAHNELCVVVTPIHSILSPSTYLHLFELFGYHLKFKREDPVRVVRERGKIFTETDVLTEIPSVMENSICEMKNMKSLHSNTMESSIFSNDNDNDDVSFTRRFSVEFTRVKITVNGSQDANNPESEIRSVVWLDLEQMVFQIFSNKISFFLQEAKLGCSRELNIFSICGLKFDYSRIATSKHGLSGIVCAIESLIMKLDALSILSSFDVLVKIPAEEIAPFYWVTMHPNTDIKFQQYTGKKRKMTVITINTNLWELTHDILLSRDDGFVLLFSSANTNNIHVEMNGHSIIIEPARRGTGADVVMIVDGGLSLTFSGGRFILPWFASGEHQLRRVERMGEEVLLLPFMAIGEGSFILSHNIRYTTSERCILQEQKYIPKRKKNNQPWKLSLGVDSVSVYLSSQEEHGTLQVNLAIEANLLLRNGLIENGEASIGNFTLISRTIDSASTNTNFQQPLATSLSISTTSTAAAASTSVVENTIINPITICINCSENRDFAFSMSPIVVNVIINDLQLLNSILQEGTDIMRQTTLFRHSPAEREFELQIQRIMGWKSVAVNEGVYQEEIDPRFTEETQGEDEQHVKPKFSLAAFSPLMDVTVGSLKYPLLQVTLSDLVLKITMFRRSRTTLLQHQQLFLRVYGKGRWDTVIPAKAAITLEAVHSWFKQTRTTQYRLQCDDLVIYTSHLLLSKMIHINRQWMELQLAMRQYQDKLTTGGSFLCNAFSLGTATHRFINTFSDVFYLFIGKDLDQGEIIPLPSCTAVDLTIPYNKTDEIRLYLYPRYCITLDEHGRHVRNDEGLLRDMRHSSVVVSELQYGHAVGLVIDDLLVVMSCVETQNNYMSNPSLLPEPNINLQGTSSASISLGNNNTREVPLFGHSSRSSYVSADEAGLVVVRVHSRTALYNASGMIIEVRQHIFGELDEIPLSEDFWIFLPNTEYPLCGTCSRVEVRITLNNAFYSASLSTLSLESGVFLNFQPSGDVALRTARYNTLPVSLFIVLRRYAESGSTVVLLLPRMTVINHIGIPVKLSLWQEEPLTDEIYEKEENDDMNEKGKGRRGRRRSSGGGESSLWKFLAGQGSQGRLIKIGSHDALSHQGSLPISQCSYDSSLYMSLSFSQTGGETLETGLEEPVRVCGRLRRRVGREPSVLSLRDSAGRRFHVRVAVMQRTILLSVGLWVVNLTEFPVLLAVASPPRRPAAGQMVHTGIPPSTGVPFPIGCRLAETPGVALTLGLDGGWSAEIPTLPGANGVAESSRREAGITRSCNYVMQFPRVQEGRPVVLLLTPRWVFVNNTSRRLKIYFACSNDKEEEKQKKEKMMRTSWGKLSDDKDTSTSTITTTTTTTATATTKRKSRDILSMETLGSSYIPPVTLRPGEHHFSCLGTAVGNFIAFEDTLEDIVPSITSFSSGNVRHTNLSDFYEVHRTTPMSVDEPGHATFNLWATLKPPKKVPSVAYGALVTGGSSSSSLLSSGATRITKPIPTSEIPPSSSSSSNSSFSSDSSYAGDDIAFITGRLSVTVQDSNNLLAVVIDTLHATNILIQNRARNTAIAVRQKGTPRRSIIPPCQGRFFLWENYRTAVPVILIHIIGYKGAWFEVDFSRGTSEVRRCATSEDTKDILAPFHVVAFSNARDVERVTILLTDEIIPLYASFDEAWHTSVGHTFSAPSLELVLWLTEEGMANTRPRVSLMLRDLNLQTLNAGNTSTVSMMLHRLQIVDVRDRDTGTTALVVFHRASPEGADSAEEVSGGILRWFWRGEEVPQQDIQAVYAAVRCIGGGKRVTELSCILSPFALDVSDHFVVSLWNELRDLLLLLPLIKGGNRSSDGYTTVSGGSFILTSLSRHAFSREVLNNIRQPDSGNIITSSTTTTGSTSTTSVTASGTSSTAVVSPFSSAMNADRAPVILFIDQARFSRVTLFITFTRHKPDPLWDLLGIYTLMIPKRFQHMEFTWPVLLVESDATTWGLLQARLWRWLFDGAMRQWTKVTRFGKVVDKFTGSGTHERLELAETPKPMLP</sequence>
<name>A0A1X0NG52_9TRYP</name>
<feature type="region of interest" description="Disordered" evidence="1">
    <location>
        <begin position="2905"/>
        <end position="2927"/>
    </location>
</feature>
<feature type="compositionally biased region" description="Basic and acidic residues" evidence="1">
    <location>
        <begin position="101"/>
        <end position="110"/>
    </location>
</feature>
<evidence type="ECO:0000256" key="1">
    <source>
        <dbReference type="SAM" id="MobiDB-lite"/>
    </source>
</evidence>
<evidence type="ECO:0000313" key="2">
    <source>
        <dbReference type="EMBL" id="ORC83443.1"/>
    </source>
</evidence>
<feature type="region of interest" description="Disordered" evidence="1">
    <location>
        <begin position="96"/>
        <end position="121"/>
    </location>
</feature>
<proteinExistence type="predicted"/>
<comment type="caution">
    <text evidence="2">The sequence shown here is derived from an EMBL/GenBank/DDBJ whole genome shotgun (WGS) entry which is preliminary data.</text>
</comment>
<dbReference type="OrthoDB" id="428159at2759"/>
<evidence type="ECO:0008006" key="4">
    <source>
        <dbReference type="Google" id="ProtNLM"/>
    </source>
</evidence>
<dbReference type="GeneID" id="39990975"/>
<feature type="region of interest" description="Disordered" evidence="1">
    <location>
        <begin position="2471"/>
        <end position="2499"/>
    </location>
</feature>
<dbReference type="Proteomes" id="UP000192257">
    <property type="component" value="Unassembled WGS sequence"/>
</dbReference>
<dbReference type="RefSeq" id="XP_028877509.1">
    <property type="nucleotide sequence ID" value="XM_029031195.1"/>
</dbReference>
<keyword evidence="3" id="KW-1185">Reference proteome</keyword>
<protein>
    <recommendedName>
        <fullName evidence="4">Vacuolar protein sorting-associated protein</fullName>
    </recommendedName>
</protein>
<feature type="region of interest" description="Disordered" evidence="1">
    <location>
        <begin position="3287"/>
        <end position="3306"/>
    </location>
</feature>
<feature type="region of interest" description="Disordered" evidence="1">
    <location>
        <begin position="2739"/>
        <end position="2763"/>
    </location>
</feature>